<evidence type="ECO:0000313" key="3">
    <source>
        <dbReference type="Proteomes" id="UP000030645"/>
    </source>
</evidence>
<proteinExistence type="predicted"/>
<reference evidence="3" key="1">
    <citation type="submission" date="2013-01" db="EMBL/GenBank/DDBJ databases">
        <title>Draft Genome Sequence of a Mulberry Tree, Morus notabilis C.K. Schneid.</title>
        <authorList>
            <person name="He N."/>
            <person name="Zhao S."/>
        </authorList>
    </citation>
    <scope>NUCLEOTIDE SEQUENCE</scope>
</reference>
<gene>
    <name evidence="2" type="ORF">L484_005108</name>
</gene>
<evidence type="ECO:0008006" key="4">
    <source>
        <dbReference type="Google" id="ProtNLM"/>
    </source>
</evidence>
<evidence type="ECO:0000313" key="2">
    <source>
        <dbReference type="EMBL" id="EXC09152.1"/>
    </source>
</evidence>
<dbReference type="GO" id="GO:0016592">
    <property type="term" value="C:mediator complex"/>
    <property type="evidence" value="ECO:0007669"/>
    <property type="project" value="InterPro"/>
</dbReference>
<keyword evidence="3" id="KW-1185">Reference proteome</keyword>
<sequence>MQLVEKLAEAIENGNRDQQSDALISDLNSHFEKCQQLLNSISGSLSTKAMGSDEQIPKLHRKAREVETVN</sequence>
<name>W9RTJ1_9ROSA</name>
<evidence type="ECO:0000256" key="1">
    <source>
        <dbReference type="SAM" id="MobiDB-lite"/>
    </source>
</evidence>
<dbReference type="InterPro" id="IPR038790">
    <property type="entry name" value="Med9_plant"/>
</dbReference>
<dbReference type="EMBL" id="KE345606">
    <property type="protein sequence ID" value="EXC09152.1"/>
    <property type="molecule type" value="Genomic_DNA"/>
</dbReference>
<protein>
    <recommendedName>
        <fullName evidence="4">Mediator of RNA polymerase II transcription subunit 9</fullName>
    </recommendedName>
</protein>
<dbReference type="Proteomes" id="UP000030645">
    <property type="component" value="Unassembled WGS sequence"/>
</dbReference>
<feature type="region of interest" description="Disordered" evidence="1">
    <location>
        <begin position="47"/>
        <end position="70"/>
    </location>
</feature>
<organism evidence="2 3">
    <name type="scientific">Morus notabilis</name>
    <dbReference type="NCBI Taxonomy" id="981085"/>
    <lineage>
        <taxon>Eukaryota</taxon>
        <taxon>Viridiplantae</taxon>
        <taxon>Streptophyta</taxon>
        <taxon>Embryophyta</taxon>
        <taxon>Tracheophyta</taxon>
        <taxon>Spermatophyta</taxon>
        <taxon>Magnoliopsida</taxon>
        <taxon>eudicotyledons</taxon>
        <taxon>Gunneridae</taxon>
        <taxon>Pentapetalae</taxon>
        <taxon>rosids</taxon>
        <taxon>fabids</taxon>
        <taxon>Rosales</taxon>
        <taxon>Moraceae</taxon>
        <taxon>Moreae</taxon>
        <taxon>Morus</taxon>
    </lineage>
</organism>
<dbReference type="PANTHER" id="PTHR37188:SF1">
    <property type="entry name" value="MEDIATOR OF RNA POLYMERASE II TRANSCRIPTION SUBUNIT-RELATED"/>
    <property type="match status" value="1"/>
</dbReference>
<dbReference type="PANTHER" id="PTHR37188">
    <property type="entry name" value="MEDIATOR OF RNA POLYMERASE II TRANSCRIPTION SUBUNIT-RELATED"/>
    <property type="match status" value="1"/>
</dbReference>
<dbReference type="AlphaFoldDB" id="W9RTJ1"/>
<accession>W9RTJ1</accession>
<dbReference type="STRING" id="981085.W9RTJ1"/>